<dbReference type="PROSITE" id="PS51318">
    <property type="entry name" value="TAT"/>
    <property type="match status" value="1"/>
</dbReference>
<dbReference type="InterPro" id="IPR006311">
    <property type="entry name" value="TAT_signal"/>
</dbReference>
<feature type="chain" id="PRO_5016414245" description="Copper chaperone PCu(A)C" evidence="1">
    <location>
        <begin position="31"/>
        <end position="172"/>
    </location>
</feature>
<evidence type="ECO:0000313" key="2">
    <source>
        <dbReference type="EMBL" id="BBD78195.1"/>
    </source>
</evidence>
<dbReference type="Gene3D" id="2.60.40.1890">
    <property type="entry name" value="PCu(A)C copper chaperone"/>
    <property type="match status" value="1"/>
</dbReference>
<dbReference type="PANTHER" id="PTHR36302">
    <property type="entry name" value="BLR7088 PROTEIN"/>
    <property type="match status" value="1"/>
</dbReference>
<sequence length="172" mass="18253">MEMTRFVVRRNLLAWLVVGAVAGVTATAHAQAPVTITDPWVRATVPGQKATGAFLQITAHEAVTLVGGKTPVAPVVEIHEMKMVGDRMQMRALPNGLAIGAGQTVALEPGGYHVMLIDLPKAVEVGQKVPLTLTFTTTNGERLDVDIEAEVRPLGRMGRPMSHGGLGHGPQR</sequence>
<dbReference type="EMBL" id="AP018558">
    <property type="protein sequence ID" value="BBD78195.1"/>
    <property type="molecule type" value="Genomic_DNA"/>
</dbReference>
<reference evidence="2 3" key="1">
    <citation type="submission" date="2018-04" db="EMBL/GenBank/DDBJ databases">
        <title>Complete genome sequence of Hydrogenophilus thermoluteolus TH-1.</title>
        <authorList>
            <person name="Arai H."/>
        </authorList>
    </citation>
    <scope>NUCLEOTIDE SEQUENCE [LARGE SCALE GENOMIC DNA]</scope>
    <source>
        <strain evidence="2 3">TH-1</strain>
    </source>
</reference>
<evidence type="ECO:0008006" key="4">
    <source>
        <dbReference type="Google" id="ProtNLM"/>
    </source>
</evidence>
<feature type="signal peptide" evidence="1">
    <location>
        <begin position="1"/>
        <end position="30"/>
    </location>
</feature>
<accession>A0A2Z6E0Y5</accession>
<evidence type="ECO:0000256" key="1">
    <source>
        <dbReference type="SAM" id="SignalP"/>
    </source>
</evidence>
<dbReference type="Proteomes" id="UP000262004">
    <property type="component" value="Chromosome"/>
</dbReference>
<proteinExistence type="predicted"/>
<dbReference type="InterPro" id="IPR058248">
    <property type="entry name" value="Lxx211020-like"/>
</dbReference>
<dbReference type="Pfam" id="PF04314">
    <property type="entry name" value="PCuAC"/>
    <property type="match status" value="1"/>
</dbReference>
<evidence type="ECO:0000313" key="3">
    <source>
        <dbReference type="Proteomes" id="UP000262004"/>
    </source>
</evidence>
<dbReference type="SUPFAM" id="SSF110087">
    <property type="entry name" value="DR1885-like metal-binding protein"/>
    <property type="match status" value="1"/>
</dbReference>
<dbReference type="KEGG" id="htl:HPTL_1941"/>
<keyword evidence="1" id="KW-0732">Signal</keyword>
<gene>
    <name evidence="2" type="ORF">HPTL_1941</name>
</gene>
<dbReference type="InterPro" id="IPR036182">
    <property type="entry name" value="PCuAC_sf"/>
</dbReference>
<dbReference type="InterPro" id="IPR007410">
    <property type="entry name" value="LpqE-like"/>
</dbReference>
<dbReference type="AlphaFoldDB" id="A0A2Z6E0Y5"/>
<keyword evidence="3" id="KW-1185">Reference proteome</keyword>
<protein>
    <recommendedName>
        <fullName evidence="4">Copper chaperone PCu(A)C</fullName>
    </recommendedName>
</protein>
<dbReference type="PANTHER" id="PTHR36302:SF1">
    <property type="entry name" value="COPPER CHAPERONE PCU(A)C"/>
    <property type="match status" value="1"/>
</dbReference>
<name>A0A2Z6E0Y5_HYDTE</name>
<organism evidence="2 3">
    <name type="scientific">Hydrogenophilus thermoluteolus</name>
    <name type="common">Pseudomonas hydrogenothermophila</name>
    <dbReference type="NCBI Taxonomy" id="297"/>
    <lineage>
        <taxon>Bacteria</taxon>
        <taxon>Pseudomonadati</taxon>
        <taxon>Pseudomonadota</taxon>
        <taxon>Hydrogenophilia</taxon>
        <taxon>Hydrogenophilales</taxon>
        <taxon>Hydrogenophilaceae</taxon>
        <taxon>Hydrogenophilus</taxon>
    </lineage>
</organism>